<protein>
    <recommendedName>
        <fullName evidence="3">SnoaL-like domain-containing protein</fullName>
    </recommendedName>
</protein>
<comment type="caution">
    <text evidence="1">The sequence shown here is derived from an EMBL/GenBank/DDBJ whole genome shotgun (WGS) entry which is preliminary data.</text>
</comment>
<dbReference type="SUPFAM" id="SSF54427">
    <property type="entry name" value="NTF2-like"/>
    <property type="match status" value="1"/>
</dbReference>
<dbReference type="AlphaFoldDB" id="W6T4H4"/>
<dbReference type="Gene3D" id="3.10.450.50">
    <property type="match status" value="1"/>
</dbReference>
<name>W6T4H4_9LACO</name>
<dbReference type="HOGENOM" id="CLU_1711455_0_0_9"/>
<proteinExistence type="predicted"/>
<accession>W6T4H4</accession>
<dbReference type="OrthoDB" id="7876517at2"/>
<evidence type="ECO:0000313" key="1">
    <source>
        <dbReference type="EMBL" id="ETY72603.1"/>
    </source>
</evidence>
<dbReference type="RefSeq" id="WP_033614889.1">
    <property type="nucleotide sequence ID" value="NZ_KK036540.1"/>
</dbReference>
<dbReference type="InterPro" id="IPR032710">
    <property type="entry name" value="NTF2-like_dom_sf"/>
</dbReference>
<dbReference type="Proteomes" id="UP000019247">
    <property type="component" value="Unassembled WGS sequence"/>
</dbReference>
<sequence>MQNLVQNKAVAIKLLAEAMPNNDIDYVRRVVTPQAVTHRAGFASLYEATGFLIPKDGNFMEWMVQGWSVLHAALSNQTVTAKHAVADDDEVMLQYHMTALHQDNFAGMAATNKRIEWDEIGILKFNEAGKITDMWYFIEELKVATELGYQLSK</sequence>
<reference evidence="1 2" key="1">
    <citation type="journal article" date="2014" name="Genome Announc.">
        <title>Genome Sequence of Lactobacillus fabifermentans Strain T30PCM01, Isolated from Fermenting Grape Marc.</title>
        <authorList>
            <person name="Treu L."/>
            <person name="Vendramin V."/>
            <person name="Bovo B."/>
            <person name="Giacomini A."/>
            <person name="Corich V."/>
            <person name="Campanaro S."/>
        </authorList>
    </citation>
    <scope>NUCLEOTIDE SEQUENCE [LARGE SCALE GENOMIC DNA]</scope>
    <source>
        <strain evidence="1 2">T30PCM01</strain>
    </source>
</reference>
<dbReference type="GO" id="GO:0030638">
    <property type="term" value="P:polyketide metabolic process"/>
    <property type="evidence" value="ECO:0007669"/>
    <property type="project" value="InterPro"/>
</dbReference>
<organism evidence="1 2">
    <name type="scientific">Lactiplantibacillus fabifermentans T30PCM01</name>
    <dbReference type="NCBI Taxonomy" id="1400520"/>
    <lineage>
        <taxon>Bacteria</taxon>
        <taxon>Bacillati</taxon>
        <taxon>Bacillota</taxon>
        <taxon>Bacilli</taxon>
        <taxon>Lactobacillales</taxon>
        <taxon>Lactobacillaceae</taxon>
        <taxon>Lactiplantibacillus</taxon>
    </lineage>
</organism>
<evidence type="ECO:0008006" key="3">
    <source>
        <dbReference type="Google" id="ProtNLM"/>
    </source>
</evidence>
<dbReference type="STRING" id="1400520.LFAB_16780"/>
<evidence type="ECO:0000313" key="2">
    <source>
        <dbReference type="Proteomes" id="UP000019247"/>
    </source>
</evidence>
<dbReference type="EMBL" id="AWWK01000094">
    <property type="protein sequence ID" value="ETY72603.1"/>
    <property type="molecule type" value="Genomic_DNA"/>
</dbReference>
<dbReference type="eggNOG" id="COG5485">
    <property type="taxonomic scope" value="Bacteria"/>
</dbReference>
<gene>
    <name evidence="1" type="ORF">LFAB_16780</name>
</gene>
<dbReference type="Pfam" id="PF07366">
    <property type="entry name" value="SnoaL"/>
    <property type="match status" value="1"/>
</dbReference>
<dbReference type="InterPro" id="IPR009959">
    <property type="entry name" value="Cyclase_SnoaL-like"/>
</dbReference>
<dbReference type="PATRIC" id="fig|1400520.3.peg.3299"/>